<evidence type="ECO:0000313" key="6">
    <source>
        <dbReference type="WBParaSite" id="BXY_0282500.1"/>
    </source>
</evidence>
<keyword evidence="2" id="KW-0732">Signal</keyword>
<keyword evidence="5" id="KW-1185">Reference proteome</keyword>
<reference evidence="3" key="2">
    <citation type="submission" date="2020-09" db="EMBL/GenBank/DDBJ databases">
        <authorList>
            <person name="Kikuchi T."/>
        </authorList>
    </citation>
    <scope>NUCLEOTIDE SEQUENCE</scope>
    <source>
        <strain evidence="3">Ka4C1</strain>
    </source>
</reference>
<proteinExistence type="predicted"/>
<reference evidence="6" key="1">
    <citation type="submission" date="2016-11" db="UniProtKB">
        <authorList>
            <consortium name="WormBaseParasite"/>
        </authorList>
    </citation>
    <scope>IDENTIFICATION</scope>
</reference>
<dbReference type="Proteomes" id="UP000095284">
    <property type="component" value="Unplaced"/>
</dbReference>
<dbReference type="EMBL" id="CAJFDI010000002">
    <property type="protein sequence ID" value="CAD5215343.1"/>
    <property type="molecule type" value="Genomic_DNA"/>
</dbReference>
<evidence type="ECO:0000313" key="4">
    <source>
        <dbReference type="Proteomes" id="UP000095284"/>
    </source>
</evidence>
<dbReference type="GO" id="GO:0005634">
    <property type="term" value="C:nucleus"/>
    <property type="evidence" value="ECO:0007669"/>
    <property type="project" value="TreeGrafter"/>
</dbReference>
<dbReference type="EMBL" id="CAJFCV020000002">
    <property type="protein sequence ID" value="CAG9097080.1"/>
    <property type="molecule type" value="Genomic_DNA"/>
</dbReference>
<dbReference type="OrthoDB" id="2140079at2759"/>
<feature type="chain" id="PRO_5036308633" evidence="2">
    <location>
        <begin position="24"/>
        <end position="241"/>
    </location>
</feature>
<evidence type="ECO:0000256" key="1">
    <source>
        <dbReference type="SAM" id="MobiDB-lite"/>
    </source>
</evidence>
<feature type="signal peptide" evidence="2">
    <location>
        <begin position="1"/>
        <end position="23"/>
    </location>
</feature>
<dbReference type="AlphaFoldDB" id="A0A1I7RQ34"/>
<dbReference type="Proteomes" id="UP000659654">
    <property type="component" value="Unassembled WGS sequence"/>
</dbReference>
<sequence>MFLVVLALLALVLFFLFFKLVKAGYFETADISVVEKPEILGKNVEIFYKYYVGSYSNVGRYINEVRSLLPKEAKIIAIYYDDSNKVEEDLCQAAVGCVYSVDGEIEIEPNFVTQLSRWGYERMIINKVGRSVQLTQKYGVLFSNLRLVRRSYPQLAQYIRDQKFETPLNVELYHDDKVVILSPLDETKELVVPEYLPTDELIQRQLQAHAESFNDDSSDSEDDTEEVESDDSDGEGDANNV</sequence>
<feature type="compositionally biased region" description="Acidic residues" evidence="1">
    <location>
        <begin position="213"/>
        <end position="241"/>
    </location>
</feature>
<feature type="region of interest" description="Disordered" evidence="1">
    <location>
        <begin position="206"/>
        <end position="241"/>
    </location>
</feature>
<dbReference type="GO" id="GO:0000421">
    <property type="term" value="C:autophagosome membrane"/>
    <property type="evidence" value="ECO:0007669"/>
    <property type="project" value="TreeGrafter"/>
</dbReference>
<name>A0A1I7RQ34_BURXY</name>
<dbReference type="WBParaSite" id="BXY_0282500.1">
    <property type="protein sequence ID" value="BXY_0282500.1"/>
    <property type="gene ID" value="BXY_0282500"/>
</dbReference>
<organism evidence="4 6">
    <name type="scientific">Bursaphelenchus xylophilus</name>
    <name type="common">Pinewood nematode worm</name>
    <name type="synonym">Aphelenchoides xylophilus</name>
    <dbReference type="NCBI Taxonomy" id="6326"/>
    <lineage>
        <taxon>Eukaryota</taxon>
        <taxon>Metazoa</taxon>
        <taxon>Ecdysozoa</taxon>
        <taxon>Nematoda</taxon>
        <taxon>Chromadorea</taxon>
        <taxon>Rhabditida</taxon>
        <taxon>Tylenchina</taxon>
        <taxon>Tylenchomorpha</taxon>
        <taxon>Aphelenchoidea</taxon>
        <taxon>Aphelenchoididae</taxon>
        <taxon>Bursaphelenchus</taxon>
    </lineage>
</organism>
<evidence type="ECO:0000256" key="2">
    <source>
        <dbReference type="SAM" id="SignalP"/>
    </source>
</evidence>
<evidence type="ECO:0000313" key="5">
    <source>
        <dbReference type="Proteomes" id="UP000659654"/>
    </source>
</evidence>
<dbReference type="GO" id="GO:0106300">
    <property type="term" value="P:protein-DNA covalent cross-linking repair"/>
    <property type="evidence" value="ECO:0007669"/>
    <property type="project" value="TreeGrafter"/>
</dbReference>
<accession>A0A1I7RQ34</accession>
<gene>
    <name evidence="3" type="ORF">BXYJ_LOCUS3982</name>
</gene>
<dbReference type="GO" id="GO:0005789">
    <property type="term" value="C:endoplasmic reticulum membrane"/>
    <property type="evidence" value="ECO:0007669"/>
    <property type="project" value="TreeGrafter"/>
</dbReference>
<protein>
    <submittedName>
        <fullName evidence="3">(pine wood nematode) hypothetical protein</fullName>
    </submittedName>
</protein>
<dbReference type="PANTHER" id="PTHR15949:SF3">
    <property type="entry name" value="TESTIS-EXPRESSED PROTEIN 264"/>
    <property type="match status" value="1"/>
</dbReference>
<dbReference type="GO" id="GO:0061709">
    <property type="term" value="P:reticulophagy"/>
    <property type="evidence" value="ECO:0007669"/>
    <property type="project" value="TreeGrafter"/>
</dbReference>
<evidence type="ECO:0000313" key="3">
    <source>
        <dbReference type="EMBL" id="CAD5215343.1"/>
    </source>
</evidence>
<dbReference type="GO" id="GO:0005657">
    <property type="term" value="C:replication fork"/>
    <property type="evidence" value="ECO:0007669"/>
    <property type="project" value="TreeGrafter"/>
</dbReference>
<dbReference type="PANTHER" id="PTHR15949">
    <property type="entry name" value="TESTIS-EXPRESSED PROTEIN 264"/>
    <property type="match status" value="1"/>
</dbReference>
<dbReference type="SMR" id="A0A1I7RQ34"/>
<dbReference type="Proteomes" id="UP000582659">
    <property type="component" value="Unassembled WGS sequence"/>
</dbReference>
<dbReference type="eggNOG" id="KOG0206">
    <property type="taxonomic scope" value="Eukaryota"/>
</dbReference>